<gene>
    <name evidence="1" type="ORF">GLOINDRAFT_30440</name>
</gene>
<dbReference type="HOGENOM" id="CLU_3107565_0_0_1"/>
<protein>
    <submittedName>
        <fullName evidence="1">Uncharacterized protein</fullName>
    </submittedName>
</protein>
<accession>U9TT75</accession>
<name>U9TT75_RHIID</name>
<sequence>MTLKKLIMEVYRLIMTSFYFHYFWLDSLSPLLFSLFLMLGAQKIEKLTNLE</sequence>
<proteinExistence type="predicted"/>
<organism evidence="1">
    <name type="scientific">Rhizophagus irregularis (strain DAOM 181602 / DAOM 197198 / MUCL 43194)</name>
    <name type="common">Arbuscular mycorrhizal fungus</name>
    <name type="synonym">Glomus intraradices</name>
    <dbReference type="NCBI Taxonomy" id="747089"/>
    <lineage>
        <taxon>Eukaryota</taxon>
        <taxon>Fungi</taxon>
        <taxon>Fungi incertae sedis</taxon>
        <taxon>Mucoromycota</taxon>
        <taxon>Glomeromycotina</taxon>
        <taxon>Glomeromycetes</taxon>
        <taxon>Glomerales</taxon>
        <taxon>Glomeraceae</taxon>
        <taxon>Rhizophagus</taxon>
    </lineage>
</organism>
<evidence type="ECO:0000313" key="1">
    <source>
        <dbReference type="EMBL" id="ESA09508.1"/>
    </source>
</evidence>
<dbReference type="EMBL" id="KI288001">
    <property type="protein sequence ID" value="ESA09508.1"/>
    <property type="molecule type" value="Genomic_DNA"/>
</dbReference>
<reference evidence="1" key="1">
    <citation type="submission" date="2013-07" db="EMBL/GenBank/DDBJ databases">
        <title>The genome of an arbuscular mycorrhizal fungus provides insights into the evolution of the oldest plant symbiosis.</title>
        <authorList>
            <consortium name="DOE Joint Genome Institute"/>
            <person name="Tisserant E."/>
            <person name="Malbreil M."/>
            <person name="Kuo A."/>
            <person name="Kohler A."/>
            <person name="Symeonidi A."/>
            <person name="Balestrini R."/>
            <person name="Charron P."/>
            <person name="Duensing N."/>
            <person name="Frei-dit-Frey N."/>
            <person name="Gianinazzi-Pearson V."/>
            <person name="Gilbert B."/>
            <person name="Handa Y."/>
            <person name="Hijri M."/>
            <person name="Kaul R."/>
            <person name="Kawaguchi M."/>
            <person name="Krajinski F."/>
            <person name="Lammers P."/>
            <person name="Lapierre D."/>
            <person name="Masclaux F.G."/>
            <person name="Murat C."/>
            <person name="Morin E."/>
            <person name="Ndikumana S."/>
            <person name="Pagni M."/>
            <person name="Petitpierre D."/>
            <person name="Requena N."/>
            <person name="Rosikiewicz P."/>
            <person name="Riley R."/>
            <person name="Saito K."/>
            <person name="San Clemente H."/>
            <person name="Shapiro H."/>
            <person name="van Tuinen D."/>
            <person name="Becard G."/>
            <person name="Bonfante P."/>
            <person name="Paszkowski U."/>
            <person name="Shachar-Hill Y."/>
            <person name="Young J.P."/>
            <person name="Sanders I.R."/>
            <person name="Henrissat B."/>
            <person name="Rensing S.A."/>
            <person name="Grigoriev I.V."/>
            <person name="Corradi N."/>
            <person name="Roux C."/>
            <person name="Martin F."/>
        </authorList>
    </citation>
    <scope>NUCLEOTIDE SEQUENCE</scope>
    <source>
        <strain evidence="1">DAOM 197198</strain>
    </source>
</reference>
<dbReference type="AlphaFoldDB" id="U9TT75"/>